<dbReference type="EMBL" id="DXBV01000063">
    <property type="protein sequence ID" value="HIZ30885.1"/>
    <property type="molecule type" value="Genomic_DNA"/>
</dbReference>
<dbReference type="SUPFAM" id="SSF53756">
    <property type="entry name" value="UDP-Glycosyltransferase/glycogen phosphorylase"/>
    <property type="match status" value="1"/>
</dbReference>
<sequence>MKILIISEYIAPLQSIASVRWTKIAKYIRAAHPEAEITVLTDQKEFGPGGQKKDVLLERDMAAFHRYWQVPKGRRMKLYEALKHQNAGQVQSAEQTAYSQSPVQPALLKRELLLAVRDEKERISYSQTMAFLKDKTLDFDVIVSTYGPAWPHLVAERIKKRCPRAVWIADFRDPYAKHTDAPLAFRRHDRFVRRHCAAADVLTKVLDSLYINEPAGARVEVVTNGYDPAERRPSLPPRRFDLVFTGTLYGEKTDLGVFFRLLRELKEEGVLDEEHARLVYAGGQGREALAMAKKQGAEAFLEDKGVLARQQAFALQQSAAVLLQTGWNEARAQCMWTGKTYEYMMTGKPIAYVVTGDMPHSLPAQNIHRLGGVCYEQCRHEETYPALKGYILEKYQEWKRTGEVTIRRDEAYVAGYSYQRIAEQVWRLMEEKRAQGRS</sequence>
<reference evidence="1" key="2">
    <citation type="submission" date="2021-04" db="EMBL/GenBank/DDBJ databases">
        <authorList>
            <person name="Gilroy R."/>
        </authorList>
    </citation>
    <scope>NUCLEOTIDE SEQUENCE</scope>
    <source>
        <strain evidence="1">ChiGjej4B4-18154</strain>
    </source>
</reference>
<dbReference type="RefSeq" id="WP_394968299.1">
    <property type="nucleotide sequence ID" value="NZ_CALXHM010000017.1"/>
</dbReference>
<organism evidence="1 2">
    <name type="scientific">Candidatus Allofournierella merdipullorum</name>
    <dbReference type="NCBI Taxonomy" id="2838595"/>
    <lineage>
        <taxon>Bacteria</taxon>
        <taxon>Bacillati</taxon>
        <taxon>Bacillota</taxon>
        <taxon>Clostridia</taxon>
        <taxon>Eubacteriales</taxon>
        <taxon>Oscillospiraceae</taxon>
        <taxon>Allofournierella</taxon>
    </lineage>
</organism>
<protein>
    <recommendedName>
        <fullName evidence="3">Glycosyltransferase subfamily 4-like N-terminal domain-containing protein</fullName>
    </recommendedName>
</protein>
<comment type="caution">
    <text evidence="1">The sequence shown here is derived from an EMBL/GenBank/DDBJ whole genome shotgun (WGS) entry which is preliminary data.</text>
</comment>
<reference evidence="1" key="1">
    <citation type="journal article" date="2021" name="PeerJ">
        <title>Extensive microbial diversity within the chicken gut microbiome revealed by metagenomics and culture.</title>
        <authorList>
            <person name="Gilroy R."/>
            <person name="Ravi A."/>
            <person name="Getino M."/>
            <person name="Pursley I."/>
            <person name="Horton D.L."/>
            <person name="Alikhan N.F."/>
            <person name="Baker D."/>
            <person name="Gharbi K."/>
            <person name="Hall N."/>
            <person name="Watson M."/>
            <person name="Adriaenssens E.M."/>
            <person name="Foster-Nyarko E."/>
            <person name="Jarju S."/>
            <person name="Secka A."/>
            <person name="Antonio M."/>
            <person name="Oren A."/>
            <person name="Chaudhuri R.R."/>
            <person name="La Ragione R."/>
            <person name="Hildebrand F."/>
            <person name="Pallen M.J."/>
        </authorList>
    </citation>
    <scope>NUCLEOTIDE SEQUENCE</scope>
    <source>
        <strain evidence="1">ChiGjej4B4-18154</strain>
    </source>
</reference>
<dbReference type="AlphaFoldDB" id="A0A9D2E4X3"/>
<name>A0A9D2E4X3_9FIRM</name>
<gene>
    <name evidence="1" type="ORF">H9813_06625</name>
</gene>
<evidence type="ECO:0000313" key="1">
    <source>
        <dbReference type="EMBL" id="HIZ30885.1"/>
    </source>
</evidence>
<accession>A0A9D2E4X3</accession>
<evidence type="ECO:0000313" key="2">
    <source>
        <dbReference type="Proteomes" id="UP000824035"/>
    </source>
</evidence>
<proteinExistence type="predicted"/>
<evidence type="ECO:0008006" key="3">
    <source>
        <dbReference type="Google" id="ProtNLM"/>
    </source>
</evidence>
<dbReference type="Proteomes" id="UP000824035">
    <property type="component" value="Unassembled WGS sequence"/>
</dbReference>